<accession>A0A381PTR3</accession>
<keyword evidence="6" id="KW-0133">Cell shape</keyword>
<dbReference type="InterPro" id="IPR005863">
    <property type="entry name" value="UDP-N-AcMur_synth"/>
</dbReference>
<organism evidence="13">
    <name type="scientific">marine metagenome</name>
    <dbReference type="NCBI Taxonomy" id="408172"/>
    <lineage>
        <taxon>unclassified sequences</taxon>
        <taxon>metagenomes</taxon>
        <taxon>ecological metagenomes</taxon>
    </lineage>
</organism>
<keyword evidence="5" id="KW-0067">ATP-binding</keyword>
<evidence type="ECO:0000313" key="13">
    <source>
        <dbReference type="EMBL" id="SUZ70300.1"/>
    </source>
</evidence>
<dbReference type="Gene3D" id="3.40.1390.10">
    <property type="entry name" value="MurE/MurF, N-terminal domain"/>
    <property type="match status" value="1"/>
</dbReference>
<evidence type="ECO:0000256" key="5">
    <source>
        <dbReference type="ARBA" id="ARBA00022840"/>
    </source>
</evidence>
<reference evidence="13" key="1">
    <citation type="submission" date="2018-05" db="EMBL/GenBank/DDBJ databases">
        <authorList>
            <person name="Lanie J.A."/>
            <person name="Ng W.-L."/>
            <person name="Kazmierczak K.M."/>
            <person name="Andrzejewski T.M."/>
            <person name="Davidsen T.M."/>
            <person name="Wayne K.J."/>
            <person name="Tettelin H."/>
            <person name="Glass J.I."/>
            <person name="Rusch D."/>
            <person name="Podicherti R."/>
            <person name="Tsui H.-C.T."/>
            <person name="Winkler M.E."/>
        </authorList>
    </citation>
    <scope>NUCLEOTIDE SEQUENCE</scope>
</reference>
<dbReference type="InterPro" id="IPR051046">
    <property type="entry name" value="MurCDEF_CellWall_CoF430Synth"/>
</dbReference>
<dbReference type="InterPro" id="IPR036615">
    <property type="entry name" value="Mur_ligase_C_dom_sf"/>
</dbReference>
<evidence type="ECO:0000256" key="3">
    <source>
        <dbReference type="ARBA" id="ARBA00022618"/>
    </source>
</evidence>
<dbReference type="Pfam" id="PF02875">
    <property type="entry name" value="Mur_ligase_C"/>
    <property type="match status" value="1"/>
</dbReference>
<dbReference type="SUPFAM" id="SSF53244">
    <property type="entry name" value="MurD-like peptide ligases, peptide-binding domain"/>
    <property type="match status" value="1"/>
</dbReference>
<sequence length="420" mass="44608">VGECFDGHDFVVDALAKGAVGAVVSRPVETNPNAPLYPVDDTLVALGSLATFRRNALDVPVVAITGSSGKTTTKDLTRAALGMRRTVHATPCNHNNRIGVPLTLLSTPTEVDVVLVEMGSNEPGEISTLSAIARPDIAVVTTVGESHLDRLGSLAGVLDEKLDLFRSMTEGGRCVVGDEPPALVDAARAICSDLRIAGWSERADPDLRPEQFELDVFGAPRFRWRGHPVTLALPGRHSVANALISLAISELVGVSPRDAVRGLTSAEVSPLRCEIRQIGNVTVVADCYNANPQSLRAALGVLIDQPGNSRTVAVLGTMLELGHEAARLHEETLEYALGLNIDLVVATGGFAEAAEALKVDEPEVLRFQDWRKAYPALRDWLEGDEVLLLKASRGIALEGMLPLLDSDFGSKSTSTVVGKA</sequence>
<name>A0A381PTR3_9ZZZZ</name>
<evidence type="ECO:0000256" key="6">
    <source>
        <dbReference type="ARBA" id="ARBA00022960"/>
    </source>
</evidence>
<dbReference type="InterPro" id="IPR036565">
    <property type="entry name" value="Mur-like_cat_sf"/>
</dbReference>
<keyword evidence="2" id="KW-0436">Ligase</keyword>
<feature type="non-terminal residue" evidence="13">
    <location>
        <position position="1"/>
    </location>
</feature>
<dbReference type="Gene3D" id="3.90.190.20">
    <property type="entry name" value="Mur ligase, C-terminal domain"/>
    <property type="match status" value="1"/>
</dbReference>
<dbReference type="InterPro" id="IPR013221">
    <property type="entry name" value="Mur_ligase_cen"/>
</dbReference>
<evidence type="ECO:0000256" key="4">
    <source>
        <dbReference type="ARBA" id="ARBA00022741"/>
    </source>
</evidence>
<feature type="domain" description="Mur ligase central" evidence="12">
    <location>
        <begin position="64"/>
        <end position="248"/>
    </location>
</feature>
<dbReference type="GO" id="GO:0047480">
    <property type="term" value="F:UDP-N-acetylmuramoyl-tripeptide-D-alanyl-D-alanine ligase activity"/>
    <property type="evidence" value="ECO:0007669"/>
    <property type="project" value="InterPro"/>
</dbReference>
<evidence type="ECO:0000256" key="9">
    <source>
        <dbReference type="ARBA" id="ARBA00023316"/>
    </source>
</evidence>
<dbReference type="PANTHER" id="PTHR43024">
    <property type="entry name" value="UDP-N-ACETYLMURAMOYL-TRIPEPTIDE--D-ALANYL-D-ALANINE LIGASE"/>
    <property type="match status" value="1"/>
</dbReference>
<dbReference type="GO" id="GO:0071555">
    <property type="term" value="P:cell wall organization"/>
    <property type="evidence" value="ECO:0007669"/>
    <property type="project" value="UniProtKB-KW"/>
</dbReference>
<evidence type="ECO:0000259" key="11">
    <source>
        <dbReference type="Pfam" id="PF02875"/>
    </source>
</evidence>
<keyword evidence="8" id="KW-0131">Cell cycle</keyword>
<dbReference type="GO" id="GO:0008360">
    <property type="term" value="P:regulation of cell shape"/>
    <property type="evidence" value="ECO:0007669"/>
    <property type="project" value="UniProtKB-KW"/>
</dbReference>
<keyword evidence="3" id="KW-0132">Cell division</keyword>
<dbReference type="NCBIfam" id="TIGR01143">
    <property type="entry name" value="murF"/>
    <property type="match status" value="1"/>
</dbReference>
<dbReference type="GO" id="GO:0005524">
    <property type="term" value="F:ATP binding"/>
    <property type="evidence" value="ECO:0007669"/>
    <property type="project" value="UniProtKB-KW"/>
</dbReference>
<dbReference type="AlphaFoldDB" id="A0A381PTR3"/>
<dbReference type="GO" id="GO:0009252">
    <property type="term" value="P:peptidoglycan biosynthetic process"/>
    <property type="evidence" value="ECO:0007669"/>
    <property type="project" value="UniProtKB-KW"/>
</dbReference>
<dbReference type="Gene3D" id="3.40.1190.10">
    <property type="entry name" value="Mur-like, catalytic domain"/>
    <property type="match status" value="1"/>
</dbReference>
<evidence type="ECO:0000256" key="7">
    <source>
        <dbReference type="ARBA" id="ARBA00022984"/>
    </source>
</evidence>
<proteinExistence type="predicted"/>
<dbReference type="Pfam" id="PF08245">
    <property type="entry name" value="Mur_ligase_M"/>
    <property type="match status" value="1"/>
</dbReference>
<dbReference type="SUPFAM" id="SSF63418">
    <property type="entry name" value="MurE/MurF N-terminal domain"/>
    <property type="match status" value="1"/>
</dbReference>
<dbReference type="InterPro" id="IPR035911">
    <property type="entry name" value="MurE/MurF_N"/>
</dbReference>
<keyword evidence="4" id="KW-0547">Nucleotide-binding</keyword>
<keyword evidence="9" id="KW-0961">Cell wall biogenesis/degradation</keyword>
<keyword evidence="1" id="KW-0963">Cytoplasm</keyword>
<evidence type="ECO:0000256" key="1">
    <source>
        <dbReference type="ARBA" id="ARBA00022490"/>
    </source>
</evidence>
<evidence type="ECO:0000256" key="8">
    <source>
        <dbReference type="ARBA" id="ARBA00023306"/>
    </source>
</evidence>
<evidence type="ECO:0000256" key="10">
    <source>
        <dbReference type="ARBA" id="ARBA00031461"/>
    </source>
</evidence>
<dbReference type="GO" id="GO:0051301">
    <property type="term" value="P:cell division"/>
    <property type="evidence" value="ECO:0007669"/>
    <property type="project" value="UniProtKB-KW"/>
</dbReference>
<keyword evidence="7" id="KW-0573">Peptidoglycan synthesis</keyword>
<gene>
    <name evidence="13" type="ORF">METZ01_LOCUS23154</name>
</gene>
<evidence type="ECO:0000259" key="12">
    <source>
        <dbReference type="Pfam" id="PF08245"/>
    </source>
</evidence>
<dbReference type="SUPFAM" id="SSF53623">
    <property type="entry name" value="MurD-like peptide ligases, catalytic domain"/>
    <property type="match status" value="1"/>
</dbReference>
<dbReference type="InterPro" id="IPR004101">
    <property type="entry name" value="Mur_ligase_C"/>
</dbReference>
<feature type="domain" description="Mur ligase C-terminal" evidence="11">
    <location>
        <begin position="272"/>
        <end position="393"/>
    </location>
</feature>
<dbReference type="EMBL" id="UINC01001086">
    <property type="protein sequence ID" value="SUZ70300.1"/>
    <property type="molecule type" value="Genomic_DNA"/>
</dbReference>
<protein>
    <recommendedName>
        <fullName evidence="10">UDP-MurNAc-pentapeptide synthetase</fullName>
    </recommendedName>
</protein>
<dbReference type="PANTHER" id="PTHR43024:SF1">
    <property type="entry name" value="UDP-N-ACETYLMURAMOYL-TRIPEPTIDE--D-ALANYL-D-ALANINE LIGASE"/>
    <property type="match status" value="1"/>
</dbReference>
<evidence type="ECO:0000256" key="2">
    <source>
        <dbReference type="ARBA" id="ARBA00022598"/>
    </source>
</evidence>